<protein>
    <submittedName>
        <fullName evidence="1">Uncharacterized protein</fullName>
    </submittedName>
</protein>
<sequence>MRWDCCAERRMVLSAVKRVTNGAVSSKGMTSTLGVTGFSANISFYRALRGGIKGLGTRCEVPLDGLQRYGDYNKLSRWTRRSWESEEQSIIAHNHRSSYALGCWLYLITPTHDGNGYFCWNTQRQEFMHFKF</sequence>
<dbReference type="Proteomes" id="UP000886998">
    <property type="component" value="Unassembled WGS sequence"/>
</dbReference>
<comment type="caution">
    <text evidence="1">The sequence shown here is derived from an EMBL/GenBank/DDBJ whole genome shotgun (WGS) entry which is preliminary data.</text>
</comment>
<proteinExistence type="predicted"/>
<reference evidence="1" key="1">
    <citation type="submission" date="2020-08" db="EMBL/GenBank/DDBJ databases">
        <title>Multicomponent nature underlies the extraordinary mechanical properties of spider dragline silk.</title>
        <authorList>
            <person name="Kono N."/>
            <person name="Nakamura H."/>
            <person name="Mori M."/>
            <person name="Yoshida Y."/>
            <person name="Ohtoshi R."/>
            <person name="Malay A.D."/>
            <person name="Moran D.A.P."/>
            <person name="Tomita M."/>
            <person name="Numata K."/>
            <person name="Arakawa K."/>
        </authorList>
    </citation>
    <scope>NUCLEOTIDE SEQUENCE</scope>
</reference>
<organism evidence="1 2">
    <name type="scientific">Trichonephila inaurata madagascariensis</name>
    <dbReference type="NCBI Taxonomy" id="2747483"/>
    <lineage>
        <taxon>Eukaryota</taxon>
        <taxon>Metazoa</taxon>
        <taxon>Ecdysozoa</taxon>
        <taxon>Arthropoda</taxon>
        <taxon>Chelicerata</taxon>
        <taxon>Arachnida</taxon>
        <taxon>Araneae</taxon>
        <taxon>Araneomorphae</taxon>
        <taxon>Entelegynae</taxon>
        <taxon>Araneoidea</taxon>
        <taxon>Nephilidae</taxon>
        <taxon>Trichonephila</taxon>
        <taxon>Trichonephila inaurata</taxon>
    </lineage>
</organism>
<gene>
    <name evidence="1" type="ORF">TNIN_217331</name>
</gene>
<dbReference type="EMBL" id="BMAV01013433">
    <property type="protein sequence ID" value="GFY61115.1"/>
    <property type="molecule type" value="Genomic_DNA"/>
</dbReference>
<evidence type="ECO:0000313" key="1">
    <source>
        <dbReference type="EMBL" id="GFY61115.1"/>
    </source>
</evidence>
<accession>A0A8X6XW83</accession>
<dbReference type="AlphaFoldDB" id="A0A8X6XW83"/>
<keyword evidence="2" id="KW-1185">Reference proteome</keyword>
<name>A0A8X6XW83_9ARAC</name>
<evidence type="ECO:0000313" key="2">
    <source>
        <dbReference type="Proteomes" id="UP000886998"/>
    </source>
</evidence>